<dbReference type="AlphaFoldDB" id="A0A916SNM9"/>
<reference evidence="4" key="1">
    <citation type="journal article" date="2014" name="Int. J. Syst. Evol. Microbiol.">
        <title>Complete genome sequence of Corynebacterium casei LMG S-19264T (=DSM 44701T), isolated from a smear-ripened cheese.</title>
        <authorList>
            <consortium name="US DOE Joint Genome Institute (JGI-PGF)"/>
            <person name="Walter F."/>
            <person name="Albersmeier A."/>
            <person name="Kalinowski J."/>
            <person name="Ruckert C."/>
        </authorList>
    </citation>
    <scope>NUCLEOTIDE SEQUENCE</scope>
    <source>
        <strain evidence="4">CGMCC 1.15082</strain>
    </source>
</reference>
<organism evidence="4 5">
    <name type="scientific">Brucella endophytica</name>
    <dbReference type="NCBI Taxonomy" id="1963359"/>
    <lineage>
        <taxon>Bacteria</taxon>
        <taxon>Pseudomonadati</taxon>
        <taxon>Pseudomonadota</taxon>
        <taxon>Alphaproteobacteria</taxon>
        <taxon>Hyphomicrobiales</taxon>
        <taxon>Brucellaceae</taxon>
        <taxon>Brucella/Ochrobactrum group</taxon>
        <taxon>Brucella</taxon>
    </lineage>
</organism>
<dbReference type="GO" id="GO:0032259">
    <property type="term" value="P:methylation"/>
    <property type="evidence" value="ECO:0007669"/>
    <property type="project" value="UniProtKB-KW"/>
</dbReference>
<keyword evidence="1 4" id="KW-0489">Methyltransferase</keyword>
<dbReference type="Proteomes" id="UP000646478">
    <property type="component" value="Unassembled WGS sequence"/>
</dbReference>
<dbReference type="InterPro" id="IPR051259">
    <property type="entry name" value="rRNA_Methyltransferase"/>
</dbReference>
<dbReference type="SUPFAM" id="SSF75217">
    <property type="entry name" value="alpha/beta knot"/>
    <property type="match status" value="1"/>
</dbReference>
<dbReference type="EMBL" id="BMHH01000018">
    <property type="protein sequence ID" value="GGB05311.1"/>
    <property type="molecule type" value="Genomic_DNA"/>
</dbReference>
<dbReference type="CDD" id="cd18095">
    <property type="entry name" value="SpoU-like_rRNA-MTase"/>
    <property type="match status" value="1"/>
</dbReference>
<dbReference type="Gene3D" id="3.40.1280.10">
    <property type="match status" value="1"/>
</dbReference>
<dbReference type="RefSeq" id="WP_188825657.1">
    <property type="nucleotide sequence ID" value="NZ_BMHH01000018.1"/>
</dbReference>
<accession>A0A916SNM9</accession>
<dbReference type="SUPFAM" id="SSF55315">
    <property type="entry name" value="L30e-like"/>
    <property type="match status" value="1"/>
</dbReference>
<dbReference type="GO" id="GO:0008173">
    <property type="term" value="F:RNA methyltransferase activity"/>
    <property type="evidence" value="ECO:0007669"/>
    <property type="project" value="InterPro"/>
</dbReference>
<proteinExistence type="predicted"/>
<dbReference type="PANTHER" id="PTHR43191:SF12">
    <property type="entry name" value="RRNA METHYLASE"/>
    <property type="match status" value="1"/>
</dbReference>
<keyword evidence="2" id="KW-0808">Transferase</keyword>
<keyword evidence="5" id="KW-1185">Reference proteome</keyword>
<gene>
    <name evidence="4" type="ORF">GCM10011491_36840</name>
</gene>
<feature type="domain" description="tRNA/rRNA methyltransferase SpoU type" evidence="3">
    <location>
        <begin position="149"/>
        <end position="287"/>
    </location>
</feature>
<dbReference type="InterPro" id="IPR001537">
    <property type="entry name" value="SpoU_MeTrfase"/>
</dbReference>
<dbReference type="InterPro" id="IPR029064">
    <property type="entry name" value="Ribosomal_eL30-like_sf"/>
</dbReference>
<evidence type="ECO:0000313" key="4">
    <source>
        <dbReference type="EMBL" id="GGB05311.1"/>
    </source>
</evidence>
<evidence type="ECO:0000313" key="5">
    <source>
        <dbReference type="Proteomes" id="UP000646478"/>
    </source>
</evidence>
<evidence type="ECO:0000259" key="3">
    <source>
        <dbReference type="Pfam" id="PF00588"/>
    </source>
</evidence>
<evidence type="ECO:0000256" key="2">
    <source>
        <dbReference type="ARBA" id="ARBA00022679"/>
    </source>
</evidence>
<evidence type="ECO:0000256" key="1">
    <source>
        <dbReference type="ARBA" id="ARBA00022603"/>
    </source>
</evidence>
<dbReference type="PANTHER" id="PTHR43191">
    <property type="entry name" value="RRNA METHYLTRANSFERASE 3"/>
    <property type="match status" value="1"/>
</dbReference>
<comment type="caution">
    <text evidence="4">The sequence shown here is derived from an EMBL/GenBank/DDBJ whole genome shotgun (WGS) entry which is preliminary data.</text>
</comment>
<protein>
    <submittedName>
        <fullName evidence="4">RNA methyltransferase</fullName>
    </submittedName>
</protein>
<dbReference type="InterPro" id="IPR029028">
    <property type="entry name" value="Alpha/beta_knot_MTases"/>
</dbReference>
<dbReference type="GO" id="GO:0003723">
    <property type="term" value="F:RNA binding"/>
    <property type="evidence" value="ECO:0007669"/>
    <property type="project" value="InterPro"/>
</dbReference>
<dbReference type="GO" id="GO:0006396">
    <property type="term" value="P:RNA processing"/>
    <property type="evidence" value="ECO:0007669"/>
    <property type="project" value="InterPro"/>
</dbReference>
<dbReference type="InterPro" id="IPR029026">
    <property type="entry name" value="tRNA_m1G_MTases_N"/>
</dbReference>
<reference evidence="4" key="2">
    <citation type="submission" date="2020-09" db="EMBL/GenBank/DDBJ databases">
        <authorList>
            <person name="Sun Q."/>
            <person name="Zhou Y."/>
        </authorList>
    </citation>
    <scope>NUCLEOTIDE SEQUENCE</scope>
    <source>
        <strain evidence="4">CGMCC 1.15082</strain>
    </source>
</reference>
<name>A0A916SNM9_9HYPH</name>
<sequence>MQADNSFHPHVRVLKIEDAGDPRLAPYRDIRERDLVGRGQRFIAEGKVVLNVLLEQVQEKCEAVFRPDLRPNLPARFEAESILVVENRLGGLEEQLRNCPEDLPVYCVPQEVMDRISGFHVHRGILAVGRRKAIPSPAELLAALPERALVAVLCGISNHDNVGSIFRNAAAFESGCVLMDETCCDPLYRKAIRVSVGATLKVPYIRHGSIDDIIAALVEEKFEIWALSPSGARSIYEVPPAPRQALLMGTEGEGLPKPLLERLNTARIPMSAQFDSLNVATASGIALSRFSRFG</sequence>
<dbReference type="Pfam" id="PF00588">
    <property type="entry name" value="SpoU_methylase"/>
    <property type="match status" value="1"/>
</dbReference>